<name>A0ABN9DT85_9NEOB</name>
<proteinExistence type="predicted"/>
<dbReference type="Proteomes" id="UP001162483">
    <property type="component" value="Unassembled WGS sequence"/>
</dbReference>
<protein>
    <submittedName>
        <fullName evidence="1">Uncharacterized protein</fullName>
    </submittedName>
</protein>
<dbReference type="EMBL" id="CATNWA010014680">
    <property type="protein sequence ID" value="CAI9574641.1"/>
    <property type="molecule type" value="Genomic_DNA"/>
</dbReference>
<gene>
    <name evidence="1" type="ORF">SPARVUS_LOCUS8020361</name>
</gene>
<sequence>FVPCDLCDHSQISQVVNNDVRNDILFTTVHVTTDCLISDHMNQDLTQRSRTAICVPLCPRERAPAMDAEGCLETSPLIGSAPIQLFTGMRRTKLTKEVN</sequence>
<keyword evidence="2" id="KW-1185">Reference proteome</keyword>
<feature type="non-terminal residue" evidence="1">
    <location>
        <position position="1"/>
    </location>
</feature>
<evidence type="ECO:0000313" key="2">
    <source>
        <dbReference type="Proteomes" id="UP001162483"/>
    </source>
</evidence>
<organism evidence="1 2">
    <name type="scientific">Staurois parvus</name>
    <dbReference type="NCBI Taxonomy" id="386267"/>
    <lineage>
        <taxon>Eukaryota</taxon>
        <taxon>Metazoa</taxon>
        <taxon>Chordata</taxon>
        <taxon>Craniata</taxon>
        <taxon>Vertebrata</taxon>
        <taxon>Euteleostomi</taxon>
        <taxon>Amphibia</taxon>
        <taxon>Batrachia</taxon>
        <taxon>Anura</taxon>
        <taxon>Neobatrachia</taxon>
        <taxon>Ranoidea</taxon>
        <taxon>Ranidae</taxon>
        <taxon>Staurois</taxon>
    </lineage>
</organism>
<reference evidence="1" key="1">
    <citation type="submission" date="2023-05" db="EMBL/GenBank/DDBJ databases">
        <authorList>
            <person name="Stuckert A."/>
        </authorList>
    </citation>
    <scope>NUCLEOTIDE SEQUENCE</scope>
</reference>
<accession>A0ABN9DT85</accession>
<comment type="caution">
    <text evidence="1">The sequence shown here is derived from an EMBL/GenBank/DDBJ whole genome shotgun (WGS) entry which is preliminary data.</text>
</comment>
<evidence type="ECO:0000313" key="1">
    <source>
        <dbReference type="EMBL" id="CAI9574641.1"/>
    </source>
</evidence>